<dbReference type="Proteomes" id="UP001479436">
    <property type="component" value="Unassembled WGS sequence"/>
</dbReference>
<reference evidence="1 2" key="1">
    <citation type="submission" date="2023-04" db="EMBL/GenBank/DDBJ databases">
        <title>Genome of Basidiobolus ranarum AG-B5.</title>
        <authorList>
            <person name="Stajich J.E."/>
            <person name="Carter-House D."/>
            <person name="Gryganskyi A."/>
        </authorList>
    </citation>
    <scope>NUCLEOTIDE SEQUENCE [LARGE SCALE GENOMIC DNA]</scope>
    <source>
        <strain evidence="1 2">AG-B5</strain>
    </source>
</reference>
<evidence type="ECO:0000313" key="2">
    <source>
        <dbReference type="Proteomes" id="UP001479436"/>
    </source>
</evidence>
<keyword evidence="2" id="KW-1185">Reference proteome</keyword>
<comment type="caution">
    <text evidence="1">The sequence shown here is derived from an EMBL/GenBank/DDBJ whole genome shotgun (WGS) entry which is preliminary data.</text>
</comment>
<evidence type="ECO:0000313" key="1">
    <source>
        <dbReference type="EMBL" id="KAK9710325.1"/>
    </source>
</evidence>
<accession>A0ABR2VYQ0</accession>
<name>A0ABR2VYQ0_9FUNG</name>
<protein>
    <submittedName>
        <fullName evidence="1">Uncharacterized protein</fullName>
    </submittedName>
</protein>
<gene>
    <name evidence="1" type="ORF">K7432_008495</name>
</gene>
<organism evidence="1 2">
    <name type="scientific">Basidiobolus ranarum</name>
    <dbReference type="NCBI Taxonomy" id="34480"/>
    <lineage>
        <taxon>Eukaryota</taxon>
        <taxon>Fungi</taxon>
        <taxon>Fungi incertae sedis</taxon>
        <taxon>Zoopagomycota</taxon>
        <taxon>Entomophthoromycotina</taxon>
        <taxon>Basidiobolomycetes</taxon>
        <taxon>Basidiobolales</taxon>
        <taxon>Basidiobolaceae</taxon>
        <taxon>Basidiobolus</taxon>
    </lineage>
</organism>
<proteinExistence type="predicted"/>
<dbReference type="EMBL" id="JASJQH010007349">
    <property type="protein sequence ID" value="KAK9710325.1"/>
    <property type="molecule type" value="Genomic_DNA"/>
</dbReference>
<sequence length="287" mass="32765">MMEILHTRKASLPNFKSFRNHNVDFFYQRRSSHCPTSSAPVPIPIQQRKTSAPTILEDVFQSDSRAMSVCSDAQSLVASPSRRGSMSTRSGLDDNAILVEFVNPSDLRCCPYLVFSHHSHNFGDEQVHTATEDTSEMKYFPLSIPINPRTHHIIEVYQLNDKRILIVIENYWTKCTEIYLDSIKNIIRLINLKLPFITLNTQCHLTTLNQVKGMLALYDIIGNELFIVSYTNGAKLPLTSISLKQYTANNQMKVRNILFILGTNELCFAESTGSLKMFDLDQHLFRT</sequence>